<proteinExistence type="predicted"/>
<accession>A0A8T9SUJ8</accession>
<organism evidence="1 2">
    <name type="scientific">Hymenobacter aerilatus</name>
    <dbReference type="NCBI Taxonomy" id="2932251"/>
    <lineage>
        <taxon>Bacteria</taxon>
        <taxon>Pseudomonadati</taxon>
        <taxon>Bacteroidota</taxon>
        <taxon>Cytophagia</taxon>
        <taxon>Cytophagales</taxon>
        <taxon>Hymenobacteraceae</taxon>
        <taxon>Hymenobacter</taxon>
    </lineage>
</organism>
<name>A0A8T9SUJ8_9BACT</name>
<dbReference type="Proteomes" id="UP000829925">
    <property type="component" value="Chromosome"/>
</dbReference>
<dbReference type="Gene3D" id="3.40.630.30">
    <property type="match status" value="1"/>
</dbReference>
<dbReference type="RefSeq" id="WP_245093636.1">
    <property type="nucleotide sequence ID" value="NZ_CP095053.1"/>
</dbReference>
<dbReference type="KEGG" id="haei:MUN82_21290"/>
<sequence>MEHELTFRLATKDDLPDIIDMLADDKLGAAREKSLEALSLNYSKAFEIISADPNHELTIAELNGNKVATFHLTFIQYLTHHGGRRAQIEAV</sequence>
<evidence type="ECO:0008006" key="3">
    <source>
        <dbReference type="Google" id="ProtNLM"/>
    </source>
</evidence>
<reference evidence="1 2" key="1">
    <citation type="submission" date="2022-04" db="EMBL/GenBank/DDBJ databases">
        <title>Hymenobacter sp. isolated from the air.</title>
        <authorList>
            <person name="Won M."/>
            <person name="Lee C.-M."/>
            <person name="Woen H.-Y."/>
            <person name="Kwon S.-W."/>
        </authorList>
    </citation>
    <scope>NUCLEOTIDE SEQUENCE [LARGE SCALE GENOMIC DNA]</scope>
    <source>
        <strain evidence="2">5413 J-13</strain>
    </source>
</reference>
<dbReference type="AlphaFoldDB" id="A0A8T9SUJ8"/>
<evidence type="ECO:0000313" key="1">
    <source>
        <dbReference type="EMBL" id="UOR05447.1"/>
    </source>
</evidence>
<dbReference type="EMBL" id="CP095053">
    <property type="protein sequence ID" value="UOR05447.1"/>
    <property type="molecule type" value="Genomic_DNA"/>
</dbReference>
<gene>
    <name evidence="1" type="ORF">MUN82_21290</name>
</gene>
<evidence type="ECO:0000313" key="2">
    <source>
        <dbReference type="Proteomes" id="UP000829925"/>
    </source>
</evidence>
<protein>
    <recommendedName>
        <fullName evidence="3">N-acetyltransferase</fullName>
    </recommendedName>
</protein>
<keyword evidence="2" id="KW-1185">Reference proteome</keyword>